<dbReference type="InterPro" id="IPR011990">
    <property type="entry name" value="TPR-like_helical_dom_sf"/>
</dbReference>
<dbReference type="Proteomes" id="UP000295727">
    <property type="component" value="Chromosome 2"/>
</dbReference>
<evidence type="ECO:0000256" key="1">
    <source>
        <dbReference type="PROSITE-ProRule" id="PRU00339"/>
    </source>
</evidence>
<organism evidence="3 4">
    <name type="scientific">Paraburkholderia pallida</name>
    <dbReference type="NCBI Taxonomy" id="2547399"/>
    <lineage>
        <taxon>Bacteria</taxon>
        <taxon>Pseudomonadati</taxon>
        <taxon>Pseudomonadota</taxon>
        <taxon>Betaproteobacteria</taxon>
        <taxon>Burkholderiales</taxon>
        <taxon>Burkholderiaceae</taxon>
        <taxon>Paraburkholderia</taxon>
    </lineage>
</organism>
<feature type="compositionally biased region" description="Low complexity" evidence="2">
    <location>
        <begin position="25"/>
        <end position="39"/>
    </location>
</feature>
<keyword evidence="1" id="KW-0802">TPR repeat</keyword>
<dbReference type="OrthoDB" id="5297883at2"/>
<feature type="region of interest" description="Disordered" evidence="2">
    <location>
        <begin position="486"/>
        <end position="505"/>
    </location>
</feature>
<evidence type="ECO:0000313" key="4">
    <source>
        <dbReference type="Proteomes" id="UP000295727"/>
    </source>
</evidence>
<feature type="compositionally biased region" description="Basic and acidic residues" evidence="2">
    <location>
        <begin position="1"/>
        <end position="15"/>
    </location>
</feature>
<dbReference type="AlphaFoldDB" id="A0A4P7CS99"/>
<dbReference type="InterPro" id="IPR019734">
    <property type="entry name" value="TPR_rpt"/>
</dbReference>
<proteinExistence type="predicted"/>
<dbReference type="RefSeq" id="WP_134750995.1">
    <property type="nucleotide sequence ID" value="NZ_CP038149.1"/>
</dbReference>
<feature type="repeat" description="TPR" evidence="1">
    <location>
        <begin position="101"/>
        <end position="134"/>
    </location>
</feature>
<gene>
    <name evidence="3" type="ORF">E1956_16300</name>
</gene>
<sequence>MSEARHASHRPEHEMSPLSEQRSQPTMAADATTDTLPPDAATEHSIEYLSRALDAAPLDVTLHAQMLAAARAANDEPLSTAHELALAAFDLLGATTTDKLALVLYNVATVYAMKGRREAAIRWYRHALRIHPDLAIAHQNLAAALEREGLREEACAHREQAYRLQRVFTDAALGNEERRVLILGVGKGTGNVPVDALLSHLNTSRIRYAIDYADEAEDAQLPPYDLVFNGIGDPDVATPLAARIARFAAQCDRSMLNPPEAIERTHRHKTAELLARVQDVIVPRCLRIDARPADLKTLTQQIEQSGLSFPLLMRPLATHGGERLELHTSLASLWSALVELEAPCYLTAWHDFRSADGYYRKYRIIYVDGEAYPYHLAISSHWMVHYFSAGMVEQPWKLDEERRFLADPFAALGKRANEAIVAIGRQLALDYGGIDFSLTADGQVLVFETNATMLVHREPRFGPLAHKNAYIDQIVAAFERMLQARTRSRPTQAGQHKSSALSLTS</sequence>
<feature type="region of interest" description="Disordered" evidence="2">
    <location>
        <begin position="1"/>
        <end position="39"/>
    </location>
</feature>
<evidence type="ECO:0000313" key="3">
    <source>
        <dbReference type="EMBL" id="QBQ98828.1"/>
    </source>
</evidence>
<dbReference type="SUPFAM" id="SSF56059">
    <property type="entry name" value="Glutathione synthetase ATP-binding domain-like"/>
    <property type="match status" value="1"/>
</dbReference>
<reference evidence="3 4" key="1">
    <citation type="submission" date="2019-03" db="EMBL/GenBank/DDBJ databases">
        <title>Paraburkholderia sp. 7MH5, isolated from subtropical forest soil.</title>
        <authorList>
            <person name="Gao Z.-H."/>
            <person name="Qiu L.-H."/>
        </authorList>
    </citation>
    <scope>NUCLEOTIDE SEQUENCE [LARGE SCALE GENOMIC DNA]</scope>
    <source>
        <strain evidence="3 4">7MH5</strain>
    </source>
</reference>
<dbReference type="SMART" id="SM00028">
    <property type="entry name" value="TPR"/>
    <property type="match status" value="2"/>
</dbReference>
<dbReference type="KEGG" id="ppai:E1956_16300"/>
<dbReference type="EMBL" id="CP038149">
    <property type="protein sequence ID" value="QBQ98828.1"/>
    <property type="molecule type" value="Genomic_DNA"/>
</dbReference>
<evidence type="ECO:0000256" key="2">
    <source>
        <dbReference type="SAM" id="MobiDB-lite"/>
    </source>
</evidence>
<dbReference type="SUPFAM" id="SSF48452">
    <property type="entry name" value="TPR-like"/>
    <property type="match status" value="1"/>
</dbReference>
<protein>
    <submittedName>
        <fullName evidence="3">Uncharacterized protein</fullName>
    </submittedName>
</protein>
<feature type="compositionally biased region" description="Polar residues" evidence="2">
    <location>
        <begin position="489"/>
        <end position="505"/>
    </location>
</feature>
<keyword evidence="4" id="KW-1185">Reference proteome</keyword>
<dbReference type="PROSITE" id="PS50005">
    <property type="entry name" value="TPR"/>
    <property type="match status" value="1"/>
</dbReference>
<accession>A0A4P7CS99</accession>
<name>A0A4P7CS99_9BURK</name>
<dbReference type="Gene3D" id="1.25.40.10">
    <property type="entry name" value="Tetratricopeptide repeat domain"/>
    <property type="match status" value="1"/>
</dbReference>